<dbReference type="Proteomes" id="UP000619170">
    <property type="component" value="Unassembled WGS sequence"/>
</dbReference>
<proteinExistence type="predicted"/>
<dbReference type="InterPro" id="IPR018682">
    <property type="entry name" value="DUF2167_membr"/>
</dbReference>
<reference evidence="3" key="1">
    <citation type="submission" date="2023-07" db="EMBL/GenBank/DDBJ databases">
        <title>Acinetobacter oleivorans assembled AC1583.</title>
        <authorList>
            <person name="Yeo C.C."/>
        </authorList>
    </citation>
    <scope>NUCLEOTIDE SEQUENCE [LARGE SCALE GENOMIC DNA]</scope>
    <source>
        <strain evidence="3">AC1583</strain>
    </source>
</reference>
<evidence type="ECO:0000256" key="1">
    <source>
        <dbReference type="SAM" id="Phobius"/>
    </source>
</evidence>
<feature type="transmembrane region" description="Helical" evidence="1">
    <location>
        <begin position="273"/>
        <end position="298"/>
    </location>
</feature>
<dbReference type="Pfam" id="PF09935">
    <property type="entry name" value="DUF2167"/>
    <property type="match status" value="1"/>
</dbReference>
<organism evidence="2 3">
    <name type="scientific">Acinetobacter oleivorans</name>
    <dbReference type="NCBI Taxonomy" id="1148157"/>
    <lineage>
        <taxon>Bacteria</taxon>
        <taxon>Pseudomonadati</taxon>
        <taxon>Pseudomonadota</taxon>
        <taxon>Gammaproteobacteria</taxon>
        <taxon>Moraxellales</taxon>
        <taxon>Moraxellaceae</taxon>
        <taxon>Acinetobacter</taxon>
    </lineage>
</organism>
<comment type="caution">
    <text evidence="2">The sequence shown here is derived from an EMBL/GenBank/DDBJ whole genome shotgun (WGS) entry which is preliminary data.</text>
</comment>
<protein>
    <submittedName>
        <fullName evidence="2">DUF2167 domain-containing protein</fullName>
    </submittedName>
</protein>
<sequence>MSNSLPSRKIRPLVYAISLSIGMIGVSYLPHSVYASENVDKNTISNNSTQQAEENPLSKLDWHIGPKKENIANVATLNTIKDEGFLDPTNADKFLEFTGNLTNGSTNILVAPDDSWWATFNFDASGYVKDDEKIDADALLKQLKDSDAPSNEERTRLGLPKLYTVGWAVPPHYDNQTKRLEWALKVRSEDNSETINYTTRILGRTGVTSVTLVSDEEHLTHNIDEFKKSLKGFDYNFGEKYAEYREGDKVAGYGLAALIAGGAAVVATKKGFWAVIAAFFAAAWKFIAVGVVALGGWISSIFKRNKS</sequence>
<keyword evidence="1" id="KW-0472">Membrane</keyword>
<keyword evidence="1" id="KW-1133">Transmembrane helix</keyword>
<dbReference type="RefSeq" id="WP_192834127.1">
    <property type="nucleotide sequence ID" value="NZ_JADAZL010000003.1"/>
</dbReference>
<gene>
    <name evidence="2" type="ORF">IIQ43_08460</name>
</gene>
<feature type="transmembrane region" description="Helical" evidence="1">
    <location>
        <begin position="250"/>
        <end position="267"/>
    </location>
</feature>
<evidence type="ECO:0000313" key="3">
    <source>
        <dbReference type="Proteomes" id="UP000619170"/>
    </source>
</evidence>
<keyword evidence="1" id="KW-0812">Transmembrane</keyword>
<dbReference type="EMBL" id="JADAZL010000003">
    <property type="protein sequence ID" value="MBE2164568.1"/>
    <property type="molecule type" value="Genomic_DNA"/>
</dbReference>
<keyword evidence="3" id="KW-1185">Reference proteome</keyword>
<feature type="transmembrane region" description="Helical" evidence="1">
    <location>
        <begin position="12"/>
        <end position="29"/>
    </location>
</feature>
<accession>A0ABR9NI28</accession>
<name>A0ABR9NI28_9GAMM</name>
<evidence type="ECO:0000313" key="2">
    <source>
        <dbReference type="EMBL" id="MBE2164568.1"/>
    </source>
</evidence>